<dbReference type="Gene3D" id="2.40.160.210">
    <property type="entry name" value="Acyl-CoA thioesterase, double hotdog domain"/>
    <property type="match status" value="1"/>
</dbReference>
<dbReference type="PANTHER" id="PTHR11066">
    <property type="entry name" value="ACYL-COA THIOESTERASE"/>
    <property type="match status" value="1"/>
</dbReference>
<comment type="caution">
    <text evidence="4">The sequence shown here is derived from an EMBL/GenBank/DDBJ whole genome shotgun (WGS) entry which is preliminary data.</text>
</comment>
<dbReference type="EMBL" id="JBFTWV010000029">
    <property type="protein sequence ID" value="KAL2796024.1"/>
    <property type="molecule type" value="Genomic_DNA"/>
</dbReference>
<gene>
    <name evidence="4" type="ORF">BJX66DRAFT_143852</name>
</gene>
<proteinExistence type="inferred from homology"/>
<sequence>MDEHDGEGPRLSFAELMALKPLGTIDSIVNPNEPEKVELFESLAAPYRPGLGARSFGGHVYAQTAYAASKTVSKGMVIHSMTGTFILPGRYDVPYIYTVRHLRDGAVYCTRAVDARQDGQICFSGICSFKRDEKKDDFNHQAPSAQERYRSILAGKRPEDHPVSPSVDADWWIDQVALGEFKEHEFPGLDVRKVDMKDYNSTPEVKRSPEKYRQLTVYSLLGSPGNDSTTDTNELRRREESGEFDNLYACAHMYSSDKNSLLLIPRSLGIKHWSSMASLTLTVVFHLHGEPLRMVDWDASSNGQASDLPKKWFIQEGWTPRSGENRAVHESWLWSPDGKLLATSYQDSMLRLDWAKL</sequence>
<dbReference type="InterPro" id="IPR049449">
    <property type="entry name" value="TesB_ACOT8-like_N"/>
</dbReference>
<protein>
    <submittedName>
        <fullName evidence="4">Thioesterase-like superfamily-domain-containing protein</fullName>
    </submittedName>
</protein>
<evidence type="ECO:0000313" key="5">
    <source>
        <dbReference type="Proteomes" id="UP001610563"/>
    </source>
</evidence>
<evidence type="ECO:0000256" key="2">
    <source>
        <dbReference type="ARBA" id="ARBA00022801"/>
    </source>
</evidence>
<evidence type="ECO:0000313" key="4">
    <source>
        <dbReference type="EMBL" id="KAL2796024.1"/>
    </source>
</evidence>
<dbReference type="CDD" id="cd03444">
    <property type="entry name" value="Thioesterase_II_repeat1"/>
    <property type="match status" value="1"/>
</dbReference>
<name>A0ABR4GAI0_9EURO</name>
<reference evidence="4 5" key="1">
    <citation type="submission" date="2024-07" db="EMBL/GenBank/DDBJ databases">
        <title>Section-level genome sequencing and comparative genomics of Aspergillus sections Usti and Cavernicolus.</title>
        <authorList>
            <consortium name="Lawrence Berkeley National Laboratory"/>
            <person name="Nybo J.L."/>
            <person name="Vesth T.C."/>
            <person name="Theobald S."/>
            <person name="Frisvad J.C."/>
            <person name="Larsen T.O."/>
            <person name="Kjaerboelling I."/>
            <person name="Rothschild-Mancinelli K."/>
            <person name="Lyhne E.K."/>
            <person name="Kogle M.E."/>
            <person name="Barry K."/>
            <person name="Clum A."/>
            <person name="Na H."/>
            <person name="Ledsgaard L."/>
            <person name="Lin J."/>
            <person name="Lipzen A."/>
            <person name="Kuo A."/>
            <person name="Riley R."/>
            <person name="Mondo S."/>
            <person name="Labutti K."/>
            <person name="Haridas S."/>
            <person name="Pangalinan J."/>
            <person name="Salamov A.A."/>
            <person name="Simmons B.A."/>
            <person name="Magnuson J.K."/>
            <person name="Chen J."/>
            <person name="Drula E."/>
            <person name="Henrissat B."/>
            <person name="Wiebenga A."/>
            <person name="Lubbers R.J."/>
            <person name="Gomes A.C."/>
            <person name="Makela M.R."/>
            <person name="Stajich J."/>
            <person name="Grigoriev I.V."/>
            <person name="Mortensen U.H."/>
            <person name="De Vries R.P."/>
            <person name="Baker S.E."/>
            <person name="Andersen M.R."/>
        </authorList>
    </citation>
    <scope>NUCLEOTIDE SEQUENCE [LARGE SCALE GENOMIC DNA]</scope>
    <source>
        <strain evidence="4 5">CBS 209.92</strain>
    </source>
</reference>
<comment type="similarity">
    <text evidence="1">Belongs to the C/M/P thioester hydrolase family.</text>
</comment>
<dbReference type="Proteomes" id="UP001610563">
    <property type="component" value="Unassembled WGS sequence"/>
</dbReference>
<dbReference type="InterPro" id="IPR029069">
    <property type="entry name" value="HotDog_dom_sf"/>
</dbReference>
<keyword evidence="2" id="KW-0378">Hydrolase</keyword>
<dbReference type="SUPFAM" id="SSF54637">
    <property type="entry name" value="Thioesterase/thiol ester dehydrase-isomerase"/>
    <property type="match status" value="2"/>
</dbReference>
<dbReference type="CDD" id="cd03445">
    <property type="entry name" value="Thioesterase_II_repeat2"/>
    <property type="match status" value="1"/>
</dbReference>
<dbReference type="Pfam" id="PF13622">
    <property type="entry name" value="4HBT_3"/>
    <property type="match status" value="1"/>
</dbReference>
<dbReference type="InterPro" id="IPR042171">
    <property type="entry name" value="Acyl-CoA_hotdog"/>
</dbReference>
<keyword evidence="5" id="KW-1185">Reference proteome</keyword>
<feature type="domain" description="Acyl-CoA thioesterase-like N-terminal HotDog" evidence="3">
    <location>
        <begin position="51"/>
        <end position="129"/>
    </location>
</feature>
<dbReference type="InterPro" id="IPR003703">
    <property type="entry name" value="Acyl_CoA_thio"/>
</dbReference>
<dbReference type="PANTHER" id="PTHR11066:SF64">
    <property type="entry name" value="ACYL-COA THIOESTERASE (AFU_ORTHOLOGUE AFUA_1G12060)"/>
    <property type="match status" value="1"/>
</dbReference>
<evidence type="ECO:0000259" key="3">
    <source>
        <dbReference type="Pfam" id="PF13622"/>
    </source>
</evidence>
<organism evidence="4 5">
    <name type="scientific">Aspergillus keveii</name>
    <dbReference type="NCBI Taxonomy" id="714993"/>
    <lineage>
        <taxon>Eukaryota</taxon>
        <taxon>Fungi</taxon>
        <taxon>Dikarya</taxon>
        <taxon>Ascomycota</taxon>
        <taxon>Pezizomycotina</taxon>
        <taxon>Eurotiomycetes</taxon>
        <taxon>Eurotiomycetidae</taxon>
        <taxon>Eurotiales</taxon>
        <taxon>Aspergillaceae</taxon>
        <taxon>Aspergillus</taxon>
        <taxon>Aspergillus subgen. Nidulantes</taxon>
    </lineage>
</organism>
<accession>A0ABR4GAI0</accession>
<evidence type="ECO:0000256" key="1">
    <source>
        <dbReference type="ARBA" id="ARBA00006538"/>
    </source>
</evidence>